<dbReference type="RefSeq" id="WP_345340812.1">
    <property type="nucleotide sequence ID" value="NZ_BAABLI010000017.1"/>
</dbReference>
<feature type="domain" description="N-acetyltransferase" evidence="1">
    <location>
        <begin position="10"/>
        <end position="151"/>
    </location>
</feature>
<protein>
    <submittedName>
        <fullName evidence="2">GNAT family N-acetyltransferase</fullName>
        <ecNumber evidence="2">2.3.-.-</ecNumber>
    </submittedName>
</protein>
<organism evidence="2 3">
    <name type="scientific">Corallincola platygyrae</name>
    <dbReference type="NCBI Taxonomy" id="1193278"/>
    <lineage>
        <taxon>Bacteria</taxon>
        <taxon>Pseudomonadati</taxon>
        <taxon>Pseudomonadota</taxon>
        <taxon>Gammaproteobacteria</taxon>
        <taxon>Alteromonadales</taxon>
        <taxon>Psychromonadaceae</taxon>
        <taxon>Corallincola</taxon>
    </lineage>
</organism>
<dbReference type="GO" id="GO:0016746">
    <property type="term" value="F:acyltransferase activity"/>
    <property type="evidence" value="ECO:0007669"/>
    <property type="project" value="UniProtKB-KW"/>
</dbReference>
<dbReference type="SUPFAM" id="SSF55729">
    <property type="entry name" value="Acyl-CoA N-acyltransferases (Nat)"/>
    <property type="match status" value="1"/>
</dbReference>
<proteinExistence type="predicted"/>
<dbReference type="PROSITE" id="PS51186">
    <property type="entry name" value="GNAT"/>
    <property type="match status" value="1"/>
</dbReference>
<dbReference type="InterPro" id="IPR016181">
    <property type="entry name" value="Acyl_CoA_acyltransferase"/>
</dbReference>
<sequence length="151" mass="16612">MDKRKELMSMEISAELSPANTEIEIICKGLTRFNQEACSEDKHSKTSIDLAVFVRSEEGEVIGGLTASCSCGNLRLEEMWLPEHARGNGIGKRVLTKAEQLAVENGCVQSVVSTTSFQARPFYEANGYQLVGTIDDLPVGHATFFLVKRLD</sequence>
<dbReference type="InterPro" id="IPR000182">
    <property type="entry name" value="GNAT_dom"/>
</dbReference>
<dbReference type="EMBL" id="JBHUHT010000011">
    <property type="protein sequence ID" value="MFD2095952.1"/>
    <property type="molecule type" value="Genomic_DNA"/>
</dbReference>
<evidence type="ECO:0000259" key="1">
    <source>
        <dbReference type="PROSITE" id="PS51186"/>
    </source>
</evidence>
<reference evidence="3" key="1">
    <citation type="journal article" date="2019" name="Int. J. Syst. Evol. Microbiol.">
        <title>The Global Catalogue of Microorganisms (GCM) 10K type strain sequencing project: providing services to taxonomists for standard genome sequencing and annotation.</title>
        <authorList>
            <consortium name="The Broad Institute Genomics Platform"/>
            <consortium name="The Broad Institute Genome Sequencing Center for Infectious Disease"/>
            <person name="Wu L."/>
            <person name="Ma J."/>
        </authorList>
    </citation>
    <scope>NUCLEOTIDE SEQUENCE [LARGE SCALE GENOMIC DNA]</scope>
    <source>
        <strain evidence="3">CGMCC 1.10992</strain>
    </source>
</reference>
<dbReference type="Proteomes" id="UP001597380">
    <property type="component" value="Unassembled WGS sequence"/>
</dbReference>
<dbReference type="Pfam" id="PF13508">
    <property type="entry name" value="Acetyltransf_7"/>
    <property type="match status" value="1"/>
</dbReference>
<gene>
    <name evidence="2" type="ORF">ACFSJ3_08155</name>
</gene>
<keyword evidence="2" id="KW-0808">Transferase</keyword>
<evidence type="ECO:0000313" key="2">
    <source>
        <dbReference type="EMBL" id="MFD2095952.1"/>
    </source>
</evidence>
<comment type="caution">
    <text evidence="2">The sequence shown here is derived from an EMBL/GenBank/DDBJ whole genome shotgun (WGS) entry which is preliminary data.</text>
</comment>
<keyword evidence="3" id="KW-1185">Reference proteome</keyword>
<keyword evidence="2" id="KW-0012">Acyltransferase</keyword>
<dbReference type="Gene3D" id="3.40.630.30">
    <property type="match status" value="1"/>
</dbReference>
<dbReference type="CDD" id="cd04301">
    <property type="entry name" value="NAT_SF"/>
    <property type="match status" value="1"/>
</dbReference>
<evidence type="ECO:0000313" key="3">
    <source>
        <dbReference type="Proteomes" id="UP001597380"/>
    </source>
</evidence>
<name>A0ABW4XLA2_9GAMM</name>
<dbReference type="EC" id="2.3.-.-" evidence="2"/>
<accession>A0ABW4XLA2</accession>